<dbReference type="Proteomes" id="UP000262477">
    <property type="component" value="Unassembled WGS sequence"/>
</dbReference>
<dbReference type="SUPFAM" id="SSF69047">
    <property type="entry name" value="Hypothetical protein YjbJ"/>
    <property type="match status" value="1"/>
</dbReference>
<protein>
    <submittedName>
        <fullName evidence="4">CsbD family protein</fullName>
    </submittedName>
</protein>
<evidence type="ECO:0000313" key="4">
    <source>
        <dbReference type="EMBL" id="REK86979.1"/>
    </source>
</evidence>
<dbReference type="EMBL" id="QUAC01000233">
    <property type="protein sequence ID" value="REK86979.1"/>
    <property type="molecule type" value="Genomic_DNA"/>
</dbReference>
<comment type="caution">
    <text evidence="4">The sequence shown here is derived from an EMBL/GenBank/DDBJ whole genome shotgun (WGS) entry which is preliminary data.</text>
</comment>
<proteinExistence type="inferred from homology"/>
<accession>A0A371PWY2</accession>
<dbReference type="Pfam" id="PF05532">
    <property type="entry name" value="CsbD"/>
    <property type="match status" value="1"/>
</dbReference>
<dbReference type="Gene3D" id="1.10.1470.10">
    <property type="entry name" value="YjbJ"/>
    <property type="match status" value="1"/>
</dbReference>
<dbReference type="AlphaFoldDB" id="A0A371PWY2"/>
<feature type="compositionally biased region" description="Basic and acidic residues" evidence="2">
    <location>
        <begin position="31"/>
        <end position="57"/>
    </location>
</feature>
<name>A0A371PWY2_STRIH</name>
<dbReference type="InterPro" id="IPR036629">
    <property type="entry name" value="YjbJ_sf"/>
</dbReference>
<dbReference type="InterPro" id="IPR008462">
    <property type="entry name" value="CsbD"/>
</dbReference>
<feature type="region of interest" description="Disordered" evidence="2">
    <location>
        <begin position="1"/>
        <end position="57"/>
    </location>
</feature>
<evidence type="ECO:0000256" key="1">
    <source>
        <dbReference type="ARBA" id="ARBA00009129"/>
    </source>
</evidence>
<reference evidence="4 5" key="1">
    <citation type="submission" date="2018-08" db="EMBL/GenBank/DDBJ databases">
        <title>Streptomyces NEAU-D10 sp. nov., a novel Actinomycete isolated from soil.</title>
        <authorList>
            <person name="Jin L."/>
        </authorList>
    </citation>
    <scope>NUCLEOTIDE SEQUENCE [LARGE SCALE GENOMIC DNA]</scope>
    <source>
        <strain evidence="4 5">NEAU-D10</strain>
    </source>
</reference>
<evidence type="ECO:0000313" key="5">
    <source>
        <dbReference type="Proteomes" id="UP000262477"/>
    </source>
</evidence>
<keyword evidence="5" id="KW-1185">Reference proteome</keyword>
<dbReference type="RefSeq" id="WP_128510260.1">
    <property type="nucleotide sequence ID" value="NZ_QUAC01000233.1"/>
</dbReference>
<organism evidence="4 5">
    <name type="scientific">Streptomyces inhibens</name>
    <dbReference type="NCBI Taxonomy" id="2293571"/>
    <lineage>
        <taxon>Bacteria</taxon>
        <taxon>Bacillati</taxon>
        <taxon>Actinomycetota</taxon>
        <taxon>Actinomycetes</taxon>
        <taxon>Kitasatosporales</taxon>
        <taxon>Streptomycetaceae</taxon>
        <taxon>Streptomyces</taxon>
    </lineage>
</organism>
<evidence type="ECO:0000256" key="2">
    <source>
        <dbReference type="SAM" id="MobiDB-lite"/>
    </source>
</evidence>
<sequence length="57" mass="6068">MGIGKKARNLGEIAEGKTKETTGKAVGNETLEGKGKAEKAKGKVKQVVEKGKDTFRH</sequence>
<feature type="domain" description="CsbD-like" evidence="3">
    <location>
        <begin position="7"/>
        <end position="57"/>
    </location>
</feature>
<gene>
    <name evidence="4" type="ORF">DY245_29600</name>
</gene>
<comment type="similarity">
    <text evidence="1">Belongs to the UPF0337 (CsbD) family.</text>
</comment>
<dbReference type="OrthoDB" id="4290034at2"/>
<evidence type="ECO:0000259" key="3">
    <source>
        <dbReference type="Pfam" id="PF05532"/>
    </source>
</evidence>